<gene>
    <name evidence="1" type="ORF">FHS29_001748</name>
</gene>
<proteinExistence type="predicted"/>
<name>A0A841CG72_9PSEU</name>
<evidence type="ECO:0000313" key="2">
    <source>
        <dbReference type="Proteomes" id="UP000547510"/>
    </source>
</evidence>
<organism evidence="1 2">
    <name type="scientific">Saccharothrix tamanrassetensis</name>
    <dbReference type="NCBI Taxonomy" id="1051531"/>
    <lineage>
        <taxon>Bacteria</taxon>
        <taxon>Bacillati</taxon>
        <taxon>Actinomycetota</taxon>
        <taxon>Actinomycetes</taxon>
        <taxon>Pseudonocardiales</taxon>
        <taxon>Pseudonocardiaceae</taxon>
        <taxon>Saccharothrix</taxon>
    </lineage>
</organism>
<evidence type="ECO:0000313" key="1">
    <source>
        <dbReference type="EMBL" id="MBB5955178.1"/>
    </source>
</evidence>
<dbReference type="EMBL" id="JACHJN010000002">
    <property type="protein sequence ID" value="MBB5955178.1"/>
    <property type="molecule type" value="Genomic_DNA"/>
</dbReference>
<reference evidence="1 2" key="1">
    <citation type="submission" date="2020-08" db="EMBL/GenBank/DDBJ databases">
        <title>Genomic Encyclopedia of Type Strains, Phase III (KMG-III): the genomes of soil and plant-associated and newly described type strains.</title>
        <authorList>
            <person name="Whitman W."/>
        </authorList>
    </citation>
    <scope>NUCLEOTIDE SEQUENCE [LARGE SCALE GENOMIC DNA]</scope>
    <source>
        <strain evidence="1 2">CECT 8640</strain>
    </source>
</reference>
<accession>A0A841CG72</accession>
<protein>
    <submittedName>
        <fullName evidence="1">Uncharacterized protein</fullName>
    </submittedName>
</protein>
<sequence length="79" mass="8588">MRNTVRPVLEGWRRPLRFPLSPPVVLRSRLGRVRRRDVAPPALFVLDTRVRSGASPRCAVGPFVGSGASNLPLEGVTSG</sequence>
<comment type="caution">
    <text evidence="1">The sequence shown here is derived from an EMBL/GenBank/DDBJ whole genome shotgun (WGS) entry which is preliminary data.</text>
</comment>
<dbReference type="Proteomes" id="UP000547510">
    <property type="component" value="Unassembled WGS sequence"/>
</dbReference>
<dbReference type="AlphaFoldDB" id="A0A841CG72"/>
<keyword evidence="2" id="KW-1185">Reference proteome</keyword>